<protein>
    <submittedName>
        <fullName evidence="1">Uncharacterized protein</fullName>
    </submittedName>
</protein>
<evidence type="ECO:0000313" key="2">
    <source>
        <dbReference type="Proteomes" id="UP001189429"/>
    </source>
</evidence>
<proteinExistence type="predicted"/>
<keyword evidence="2" id="KW-1185">Reference proteome</keyword>
<sequence>VGFPYLIRFRGAVQLRCILIDRKSSGAGAPPSRQAKQFLSARATAPLAAPRCHRQAVADAGARQPMTTAMSVSSRSTFERAPRIFFTDRTFDINFQVGVVVDVLLALSTVHAPKEWVDEITSKMLAAGWVPMELGPGLWNSCDSRMIVGIECARVDDAAISAGSTIVLATQRFKELGGNGTGANGGRAGKFMQTGLEITQLADGAIQ</sequence>
<organism evidence="1 2">
    <name type="scientific">Prorocentrum cordatum</name>
    <dbReference type="NCBI Taxonomy" id="2364126"/>
    <lineage>
        <taxon>Eukaryota</taxon>
        <taxon>Sar</taxon>
        <taxon>Alveolata</taxon>
        <taxon>Dinophyceae</taxon>
        <taxon>Prorocentrales</taxon>
        <taxon>Prorocentraceae</taxon>
        <taxon>Prorocentrum</taxon>
    </lineage>
</organism>
<dbReference type="EMBL" id="CAUYUJ010004629">
    <property type="protein sequence ID" value="CAK0810329.1"/>
    <property type="molecule type" value="Genomic_DNA"/>
</dbReference>
<evidence type="ECO:0000313" key="1">
    <source>
        <dbReference type="EMBL" id="CAK0810329.1"/>
    </source>
</evidence>
<name>A0ABN9QVH5_9DINO</name>
<feature type="non-terminal residue" evidence="1">
    <location>
        <position position="1"/>
    </location>
</feature>
<dbReference type="Proteomes" id="UP001189429">
    <property type="component" value="Unassembled WGS sequence"/>
</dbReference>
<comment type="caution">
    <text evidence="1">The sequence shown here is derived from an EMBL/GenBank/DDBJ whole genome shotgun (WGS) entry which is preliminary data.</text>
</comment>
<reference evidence="1" key="1">
    <citation type="submission" date="2023-10" db="EMBL/GenBank/DDBJ databases">
        <authorList>
            <person name="Chen Y."/>
            <person name="Shah S."/>
            <person name="Dougan E. K."/>
            <person name="Thang M."/>
            <person name="Chan C."/>
        </authorList>
    </citation>
    <scope>NUCLEOTIDE SEQUENCE [LARGE SCALE GENOMIC DNA]</scope>
</reference>
<accession>A0ABN9QVH5</accession>
<gene>
    <name evidence="1" type="ORF">PCOR1329_LOCUS15327</name>
</gene>